<name>E0TII6_PARBH</name>
<dbReference type="HOGENOM" id="CLU_2586504_0_0_5"/>
<dbReference type="STRING" id="314260.PB2503_00385"/>
<dbReference type="Proteomes" id="UP000001302">
    <property type="component" value="Chromosome"/>
</dbReference>
<proteinExistence type="predicted"/>
<dbReference type="KEGG" id="pbr:PB2503_00385"/>
<gene>
    <name evidence="1" type="ordered locus">PB2503_00385</name>
</gene>
<sequence>MIGEFAVSLHRKAGLHGSEIRVHNETIRLICIVEASDGSVVGARIIAVALRCRATNLYSEDLQHGRDVAGLRIEIPFADK</sequence>
<dbReference type="AlphaFoldDB" id="E0TII6"/>
<accession>E0TII6</accession>
<dbReference type="EMBL" id="CP002156">
    <property type="protein sequence ID" value="ADM10844.1"/>
    <property type="molecule type" value="Genomic_DNA"/>
</dbReference>
<reference evidence="1 2" key="2">
    <citation type="journal article" date="2011" name="J. Bacteriol.">
        <title>Complete genome sequence of strain HTCC2503T of Parvularcula bermudensis, the type species of the order "Parvularculales" in the class Alphaproteobacteria.</title>
        <authorList>
            <person name="Oh H.M."/>
            <person name="Kang I."/>
            <person name="Vergin K.L."/>
            <person name="Kang D."/>
            <person name="Rhee K.H."/>
            <person name="Giovannoni S.J."/>
            <person name="Cho J.C."/>
        </authorList>
    </citation>
    <scope>NUCLEOTIDE SEQUENCE [LARGE SCALE GENOMIC DNA]</scope>
    <source>
        <strain evidence="2">ATCC BAA-594 / HTCC2503 / KCTC 12087</strain>
    </source>
</reference>
<organism evidence="1 2">
    <name type="scientific">Parvularcula bermudensis (strain ATCC BAA-594 / HTCC2503 / KCTC 12087)</name>
    <dbReference type="NCBI Taxonomy" id="314260"/>
    <lineage>
        <taxon>Bacteria</taxon>
        <taxon>Pseudomonadati</taxon>
        <taxon>Pseudomonadota</taxon>
        <taxon>Alphaproteobacteria</taxon>
        <taxon>Parvularculales</taxon>
        <taxon>Parvularculaceae</taxon>
        <taxon>Parvularcula</taxon>
    </lineage>
</organism>
<evidence type="ECO:0000313" key="1">
    <source>
        <dbReference type="EMBL" id="ADM10844.1"/>
    </source>
</evidence>
<reference evidence="2" key="1">
    <citation type="submission" date="2010-08" db="EMBL/GenBank/DDBJ databases">
        <title>Genome sequence of Parvularcula bermudensis HTCC2503.</title>
        <authorList>
            <person name="Kang D.-M."/>
            <person name="Oh H.-M."/>
            <person name="Cho J.-C."/>
        </authorList>
    </citation>
    <scope>NUCLEOTIDE SEQUENCE [LARGE SCALE GENOMIC DNA]</scope>
    <source>
        <strain evidence="2">ATCC BAA-594 / HTCC2503 / KCTC 12087</strain>
    </source>
</reference>
<evidence type="ECO:0000313" key="2">
    <source>
        <dbReference type="Proteomes" id="UP000001302"/>
    </source>
</evidence>
<keyword evidence="2" id="KW-1185">Reference proteome</keyword>
<dbReference type="eggNOG" id="COG5573">
    <property type="taxonomic scope" value="Bacteria"/>
</dbReference>
<protein>
    <submittedName>
        <fullName evidence="1">Uncharacterized protein</fullName>
    </submittedName>
</protein>